<organism evidence="2 3">
    <name type="scientific">Calidifontibacter indicus</name>
    <dbReference type="NCBI Taxonomy" id="419650"/>
    <lineage>
        <taxon>Bacteria</taxon>
        <taxon>Bacillati</taxon>
        <taxon>Actinomycetota</taxon>
        <taxon>Actinomycetes</taxon>
        <taxon>Micrococcales</taxon>
        <taxon>Dermacoccaceae</taxon>
        <taxon>Calidifontibacter</taxon>
    </lineage>
</organism>
<name>A0A3D9V0M2_9MICO</name>
<proteinExistence type="predicted"/>
<dbReference type="OrthoDB" id="9944584at2"/>
<comment type="caution">
    <text evidence="2">The sequence shown here is derived from an EMBL/GenBank/DDBJ whole genome shotgun (WGS) entry which is preliminary data.</text>
</comment>
<feature type="coiled-coil region" evidence="1">
    <location>
        <begin position="224"/>
        <end position="251"/>
    </location>
</feature>
<dbReference type="Proteomes" id="UP000256253">
    <property type="component" value="Unassembled WGS sequence"/>
</dbReference>
<evidence type="ECO:0000256" key="1">
    <source>
        <dbReference type="SAM" id="Coils"/>
    </source>
</evidence>
<dbReference type="AlphaFoldDB" id="A0A3D9V0M2"/>
<keyword evidence="1" id="KW-0175">Coiled coil</keyword>
<keyword evidence="3" id="KW-1185">Reference proteome</keyword>
<protein>
    <submittedName>
        <fullName evidence="2">Uncharacterized protein</fullName>
    </submittedName>
</protein>
<dbReference type="EMBL" id="QTUA01000001">
    <property type="protein sequence ID" value="REF30641.1"/>
    <property type="molecule type" value="Genomic_DNA"/>
</dbReference>
<accession>A0A3D9V0M2</accession>
<evidence type="ECO:0000313" key="2">
    <source>
        <dbReference type="EMBL" id="REF30641.1"/>
    </source>
</evidence>
<evidence type="ECO:0000313" key="3">
    <source>
        <dbReference type="Proteomes" id="UP000256253"/>
    </source>
</evidence>
<dbReference type="RefSeq" id="WP_115922601.1">
    <property type="nucleotide sequence ID" value="NZ_QTUA01000001.1"/>
</dbReference>
<sequence length="262" mass="27968">MTTIGDLTAALSATRQTARDLGIELPTALVDDLAALDAVTQRSAQARTDANALPELLLDCWIEGRDPAKDKSVTAAAHLATITQPGTIGAVMALLDQRRADTIRQHVPAILAAFAPFVSEADAAISTARDTIPGLKLNRAAMSGIDADHLTIFGKAFEAVQHLDQIVTTWQFLATAARVASVQPYTAPAMILCPDITTAALDALPNVTVAGLAEAGHRFELATVDDYRNRAARLDAERDQIDQRKREARESNRYAAASYGLV</sequence>
<reference evidence="2 3" key="1">
    <citation type="submission" date="2018-08" db="EMBL/GenBank/DDBJ databases">
        <title>Sequencing the genomes of 1000 actinobacteria strains.</title>
        <authorList>
            <person name="Klenk H.-P."/>
        </authorList>
    </citation>
    <scope>NUCLEOTIDE SEQUENCE [LARGE SCALE GENOMIC DNA]</scope>
    <source>
        <strain evidence="2 3">DSM 22967</strain>
    </source>
</reference>
<gene>
    <name evidence="2" type="ORF">DFJ65_1656</name>
</gene>